<dbReference type="GO" id="GO:0003677">
    <property type="term" value="F:DNA binding"/>
    <property type="evidence" value="ECO:0007669"/>
    <property type="project" value="InterPro"/>
</dbReference>
<proteinExistence type="predicted"/>
<dbReference type="InterPro" id="IPR036515">
    <property type="entry name" value="Transposase_17_sf"/>
</dbReference>
<dbReference type="OrthoDB" id="9798161at2"/>
<reference evidence="2 3" key="1">
    <citation type="journal article" date="2015" name="Genome Announc.">
        <title>Expanding the biotechnology potential of lactobacilli through comparative genomics of 213 strains and associated genera.</title>
        <authorList>
            <person name="Sun Z."/>
            <person name="Harris H.M."/>
            <person name="McCann A."/>
            <person name="Guo C."/>
            <person name="Argimon S."/>
            <person name="Zhang W."/>
            <person name="Yang X."/>
            <person name="Jeffery I.B."/>
            <person name="Cooney J.C."/>
            <person name="Kagawa T.F."/>
            <person name="Liu W."/>
            <person name="Song Y."/>
            <person name="Salvetti E."/>
            <person name="Wrobel A."/>
            <person name="Rasinkangas P."/>
            <person name="Parkhill J."/>
            <person name="Rea M.C."/>
            <person name="O'Sullivan O."/>
            <person name="Ritari J."/>
            <person name="Douillard F.P."/>
            <person name="Paul Ross R."/>
            <person name="Yang R."/>
            <person name="Briner A.E."/>
            <person name="Felis G.E."/>
            <person name="de Vos W.M."/>
            <person name="Barrangou R."/>
            <person name="Klaenhammer T.R."/>
            <person name="Caufield P.W."/>
            <person name="Cui Y."/>
            <person name="Zhang H."/>
            <person name="O'Toole P.W."/>
        </authorList>
    </citation>
    <scope>NUCLEOTIDE SEQUENCE [LARGE SCALE GENOMIC DNA]</scope>
    <source>
        <strain evidence="2 3">DSM 15833</strain>
    </source>
</reference>
<protein>
    <submittedName>
        <fullName evidence="2">Transposase</fullName>
    </submittedName>
</protein>
<dbReference type="NCBIfam" id="NF033573">
    <property type="entry name" value="transpos_IS200"/>
    <property type="match status" value="1"/>
</dbReference>
<evidence type="ECO:0000259" key="1">
    <source>
        <dbReference type="SMART" id="SM01321"/>
    </source>
</evidence>
<organism evidence="2 3">
    <name type="scientific">Ligilactobacillus equi DSM 15833 = JCM 10991</name>
    <dbReference type="NCBI Taxonomy" id="1423740"/>
    <lineage>
        <taxon>Bacteria</taxon>
        <taxon>Bacillati</taxon>
        <taxon>Bacillota</taxon>
        <taxon>Bacilli</taxon>
        <taxon>Lactobacillales</taxon>
        <taxon>Lactobacillaceae</taxon>
        <taxon>Ligilactobacillus</taxon>
    </lineage>
</organism>
<dbReference type="SMART" id="SM01321">
    <property type="entry name" value="Y1_Tnp"/>
    <property type="match status" value="1"/>
</dbReference>
<dbReference type="Pfam" id="PF01797">
    <property type="entry name" value="Y1_Tnp"/>
    <property type="match status" value="1"/>
</dbReference>
<dbReference type="InterPro" id="IPR002686">
    <property type="entry name" value="Transposase_17"/>
</dbReference>
<evidence type="ECO:0000313" key="3">
    <source>
        <dbReference type="Proteomes" id="UP000051048"/>
    </source>
</evidence>
<gene>
    <name evidence="2" type="ORF">FC36_GL001832</name>
</gene>
<dbReference type="Proteomes" id="UP000051048">
    <property type="component" value="Unassembled WGS sequence"/>
</dbReference>
<dbReference type="PANTHER" id="PTHR33360">
    <property type="entry name" value="TRANSPOSASE FOR INSERTION SEQUENCE ELEMENT IS200"/>
    <property type="match status" value="1"/>
</dbReference>
<dbReference type="GO" id="GO:0006313">
    <property type="term" value="P:DNA transposition"/>
    <property type="evidence" value="ECO:0007669"/>
    <property type="project" value="InterPro"/>
</dbReference>
<sequence>MTDKKTRIKDAIYTQRYVYNLHFHLIWCTKYRNKTFITDELSNEMKDILQRVADDNEITIENMEVMPDHVHLLISFPPRKSAVDVIKALKGRSAFIFLKAHPEIKEHQYWSGHLWSSSYYLGSLGNMSKETVQKYINDQKYNAMMKN</sequence>
<dbReference type="SUPFAM" id="SSF143422">
    <property type="entry name" value="Transposase IS200-like"/>
    <property type="match status" value="1"/>
</dbReference>
<accession>A0A0R1T607</accession>
<feature type="domain" description="Transposase IS200-like" evidence="1">
    <location>
        <begin position="18"/>
        <end position="139"/>
    </location>
</feature>
<name>A0A0R1T607_9LACO</name>
<dbReference type="EMBL" id="AZFH01000192">
    <property type="protein sequence ID" value="KRL76839.1"/>
    <property type="molecule type" value="Genomic_DNA"/>
</dbReference>
<dbReference type="GO" id="GO:0004803">
    <property type="term" value="F:transposase activity"/>
    <property type="evidence" value="ECO:0007669"/>
    <property type="project" value="InterPro"/>
</dbReference>
<dbReference type="AlphaFoldDB" id="A0A0R1T607"/>
<evidence type="ECO:0000313" key="2">
    <source>
        <dbReference type="EMBL" id="KRL76839.1"/>
    </source>
</evidence>
<dbReference type="Gene3D" id="3.30.70.1290">
    <property type="entry name" value="Transposase IS200-like"/>
    <property type="match status" value="1"/>
</dbReference>
<comment type="caution">
    <text evidence="2">The sequence shown here is derived from an EMBL/GenBank/DDBJ whole genome shotgun (WGS) entry which is preliminary data.</text>
</comment>
<dbReference type="RefSeq" id="WP_056986916.1">
    <property type="nucleotide sequence ID" value="NZ_AZFH01000192.1"/>
</dbReference>
<dbReference type="PATRIC" id="fig|1423740.3.peg.1974"/>
<dbReference type="PANTHER" id="PTHR33360:SF2">
    <property type="entry name" value="TRANSPOSASE FOR INSERTION SEQUENCE ELEMENT IS200"/>
    <property type="match status" value="1"/>
</dbReference>